<dbReference type="InterPro" id="IPR050595">
    <property type="entry name" value="Bact_response_regulator"/>
</dbReference>
<feature type="domain" description="Response regulatory" evidence="3">
    <location>
        <begin position="6"/>
        <end position="123"/>
    </location>
</feature>
<feature type="modified residue" description="4-aspartylphosphate" evidence="2">
    <location>
        <position position="56"/>
    </location>
</feature>
<evidence type="ECO:0000313" key="4">
    <source>
        <dbReference type="EMBL" id="QCU91072.1"/>
    </source>
</evidence>
<reference evidence="4 5" key="1">
    <citation type="submission" date="2019-05" db="EMBL/GenBank/DDBJ databases">
        <title>Thiomicrorhabdus sediminis sp. nov, a novel sulfur-oxidizing bacterium isolated from coastal sediment.</title>
        <authorList>
            <person name="Liu X."/>
        </authorList>
    </citation>
    <scope>NUCLEOTIDE SEQUENCE [LARGE SCALE GENOMIC DNA]</scope>
    <source>
        <strain evidence="4 5">G1</strain>
    </source>
</reference>
<evidence type="ECO:0000256" key="1">
    <source>
        <dbReference type="ARBA" id="ARBA00022553"/>
    </source>
</evidence>
<dbReference type="InterPro" id="IPR001789">
    <property type="entry name" value="Sig_transdc_resp-reg_receiver"/>
</dbReference>
<dbReference type="Gene3D" id="3.40.50.2300">
    <property type="match status" value="1"/>
</dbReference>
<evidence type="ECO:0000256" key="2">
    <source>
        <dbReference type="PROSITE-ProRule" id="PRU00169"/>
    </source>
</evidence>
<dbReference type="Pfam" id="PF00072">
    <property type="entry name" value="Response_reg"/>
    <property type="match status" value="1"/>
</dbReference>
<protein>
    <submittedName>
        <fullName evidence="4">Response regulator</fullName>
    </submittedName>
</protein>
<gene>
    <name evidence="4" type="ORF">FE785_00235</name>
</gene>
<keyword evidence="5" id="KW-1185">Reference proteome</keyword>
<dbReference type="SMART" id="SM00448">
    <property type="entry name" value="REC"/>
    <property type="match status" value="1"/>
</dbReference>
<dbReference type="Proteomes" id="UP000304864">
    <property type="component" value="Chromosome"/>
</dbReference>
<sequence length="178" mass="20217">MDKDINILVVDDFSTMIRIVTNLLKELGFTNIDDANDGSKAWPMIQSGKYDFVVSDWNMPEMTGIELLKRVRADENLKDMPFMLITAEQKRSQILEAAQAGVDGYIVKPFTAAILKEKIDKIAERKSLEKRGVKMKAPSDANRQFAEEQKAKLQKMLAAMPPEKRAAYLAKLKREQHS</sequence>
<dbReference type="GO" id="GO:0000160">
    <property type="term" value="P:phosphorelay signal transduction system"/>
    <property type="evidence" value="ECO:0007669"/>
    <property type="project" value="InterPro"/>
</dbReference>
<dbReference type="OrthoDB" id="5700660at2"/>
<dbReference type="KEGG" id="thig:FE785_00235"/>
<dbReference type="PROSITE" id="PS50110">
    <property type="entry name" value="RESPONSE_REGULATORY"/>
    <property type="match status" value="1"/>
</dbReference>
<dbReference type="PANTHER" id="PTHR44591:SF3">
    <property type="entry name" value="RESPONSE REGULATORY DOMAIN-CONTAINING PROTEIN"/>
    <property type="match status" value="1"/>
</dbReference>
<organism evidence="4 5">
    <name type="scientific">Thiomicrorhabdus sediminis</name>
    <dbReference type="NCBI Taxonomy" id="2580412"/>
    <lineage>
        <taxon>Bacteria</taxon>
        <taxon>Pseudomonadati</taxon>
        <taxon>Pseudomonadota</taxon>
        <taxon>Gammaproteobacteria</taxon>
        <taxon>Thiotrichales</taxon>
        <taxon>Piscirickettsiaceae</taxon>
        <taxon>Thiomicrorhabdus</taxon>
    </lineage>
</organism>
<keyword evidence="1 2" id="KW-0597">Phosphoprotein</keyword>
<dbReference type="SUPFAM" id="SSF52172">
    <property type="entry name" value="CheY-like"/>
    <property type="match status" value="1"/>
</dbReference>
<name>A0A4P9K7I5_9GAMM</name>
<dbReference type="EMBL" id="CP040602">
    <property type="protein sequence ID" value="QCU91072.1"/>
    <property type="molecule type" value="Genomic_DNA"/>
</dbReference>
<accession>A0A4P9K7I5</accession>
<dbReference type="AlphaFoldDB" id="A0A4P9K7I5"/>
<dbReference type="CDD" id="cd19923">
    <property type="entry name" value="REC_CheY_CheY3"/>
    <property type="match status" value="1"/>
</dbReference>
<dbReference type="PANTHER" id="PTHR44591">
    <property type="entry name" value="STRESS RESPONSE REGULATOR PROTEIN 1"/>
    <property type="match status" value="1"/>
</dbReference>
<proteinExistence type="predicted"/>
<dbReference type="InterPro" id="IPR011006">
    <property type="entry name" value="CheY-like_superfamily"/>
</dbReference>
<evidence type="ECO:0000259" key="3">
    <source>
        <dbReference type="PROSITE" id="PS50110"/>
    </source>
</evidence>
<evidence type="ECO:0000313" key="5">
    <source>
        <dbReference type="Proteomes" id="UP000304864"/>
    </source>
</evidence>